<evidence type="ECO:0000313" key="1">
    <source>
        <dbReference type="EMBL" id="RON50151.1"/>
    </source>
</evidence>
<dbReference type="Proteomes" id="UP000283627">
    <property type="component" value="Unassembled WGS sequence"/>
</dbReference>
<reference evidence="1 2" key="1">
    <citation type="submission" date="2016-10" db="EMBL/GenBank/DDBJ databases">
        <title>Comparative genome analysis of multiple Pseudomonas spp. focuses on biocontrol and plant growth promoting traits.</title>
        <authorList>
            <person name="Tao X.-Y."/>
            <person name="Taylor C.G."/>
        </authorList>
    </citation>
    <scope>NUCLEOTIDE SEQUENCE [LARGE SCALE GENOMIC DNA]</scope>
    <source>
        <strain evidence="1 2">39A2</strain>
    </source>
</reference>
<accession>A0A423KCQ5</accession>
<dbReference type="EMBL" id="MOBP01000014">
    <property type="protein sequence ID" value="RON50151.1"/>
    <property type="molecule type" value="Genomic_DNA"/>
</dbReference>
<name>A0A423KCQ5_9PSED</name>
<organism evidence="1 2">
    <name type="scientific">Pseudomonas frederiksbergensis</name>
    <dbReference type="NCBI Taxonomy" id="104087"/>
    <lineage>
        <taxon>Bacteria</taxon>
        <taxon>Pseudomonadati</taxon>
        <taxon>Pseudomonadota</taxon>
        <taxon>Gammaproteobacteria</taxon>
        <taxon>Pseudomonadales</taxon>
        <taxon>Pseudomonadaceae</taxon>
        <taxon>Pseudomonas</taxon>
    </lineage>
</organism>
<sequence length="172" mass="19253">MHKPFQTTKAVSKKSRRNAWKAKSLHYPFDVSNVARRLQETTALVARTVALAEHIRLSGGAETGTFVSLVLTMKPAVSSDELRLHELFKAQPPETAPRRRILLISQTTDHAPGTLVDQCEFTLITPSWLSRLCEECLGRRDDYDRAYEREILPAIAGFSRLFDSLAIDSAAS</sequence>
<dbReference type="AlphaFoldDB" id="A0A423KCQ5"/>
<gene>
    <name evidence="1" type="ORF">BK665_20420</name>
</gene>
<protein>
    <submittedName>
        <fullName evidence="1">Uncharacterized protein</fullName>
    </submittedName>
</protein>
<proteinExistence type="predicted"/>
<comment type="caution">
    <text evidence="1">The sequence shown here is derived from an EMBL/GenBank/DDBJ whole genome shotgun (WGS) entry which is preliminary data.</text>
</comment>
<evidence type="ECO:0000313" key="2">
    <source>
        <dbReference type="Proteomes" id="UP000283627"/>
    </source>
</evidence>